<evidence type="ECO:0000256" key="8">
    <source>
        <dbReference type="ARBA" id="ARBA00023136"/>
    </source>
</evidence>
<evidence type="ECO:0000259" key="10">
    <source>
        <dbReference type="Pfam" id="PF01706"/>
    </source>
</evidence>
<dbReference type="Pfam" id="PF14841">
    <property type="entry name" value="FliG_M"/>
    <property type="match status" value="1"/>
</dbReference>
<evidence type="ECO:0000313" key="14">
    <source>
        <dbReference type="Proteomes" id="UP000464507"/>
    </source>
</evidence>
<dbReference type="RefSeq" id="WP_161884981.1">
    <property type="nucleotide sequence ID" value="NZ_CP017146.1"/>
</dbReference>
<comment type="subcellular location">
    <subcellularLocation>
        <location evidence="1">Bacterial flagellum basal body</location>
    </subcellularLocation>
    <subcellularLocation>
        <location evidence="2">Cell membrane</location>
        <topology evidence="2">Peripheral membrane protein</topology>
        <orientation evidence="2">Cytoplasmic side</orientation>
    </subcellularLocation>
</comment>
<sequence>MPASLTLTGTQKAAVVLLSMDQASAAKVMKQFTEAEAEEITAEIVRLRRVDNIVAERTLTEFLGLTLSGGRMQKGGREVASGLLKASFGDEKAAGVMLRVATSMAGKGFEFLDGMDPARIGTLLDGELPQTVALVLAHLSSERASAIMAELGDPLRTDVARCIVSLGSATPETLAIVAETLKASAGVPLPRETIEVVGGVQPLVDIINRSNLATERAILEGLEAHDPELAEAVRARMLTFADIVKLEDRDVQKVLRGLDVAVLAVAMKGAADAVVSALKRNLSERNRELLDDEIGSTGPVRVSQVDEARAEIVRSIRDFEAKGEIAIRRGEEEESFVD</sequence>
<dbReference type="PANTHER" id="PTHR30534">
    <property type="entry name" value="FLAGELLAR MOTOR SWITCH PROTEIN FLIG"/>
    <property type="match status" value="1"/>
</dbReference>
<protein>
    <recommendedName>
        <fullName evidence="4">Flagellar motor switch protein FliG</fullName>
    </recommendedName>
</protein>
<dbReference type="EMBL" id="CP017146">
    <property type="protein sequence ID" value="QHO68621.1"/>
    <property type="molecule type" value="Genomic_DNA"/>
</dbReference>
<evidence type="ECO:0000256" key="4">
    <source>
        <dbReference type="ARBA" id="ARBA00021870"/>
    </source>
</evidence>
<dbReference type="GO" id="GO:0071973">
    <property type="term" value="P:bacterial-type flagellum-dependent cell motility"/>
    <property type="evidence" value="ECO:0007669"/>
    <property type="project" value="InterPro"/>
</dbReference>
<dbReference type="InterPro" id="IPR028263">
    <property type="entry name" value="FliG_N"/>
</dbReference>
<keyword evidence="13" id="KW-0282">Flagellum</keyword>
<evidence type="ECO:0000259" key="12">
    <source>
        <dbReference type="Pfam" id="PF14842"/>
    </source>
</evidence>
<dbReference type="Pfam" id="PF01706">
    <property type="entry name" value="FliG_C"/>
    <property type="match status" value="1"/>
</dbReference>
<evidence type="ECO:0000313" key="13">
    <source>
        <dbReference type="EMBL" id="QHO68621.1"/>
    </source>
</evidence>
<keyword evidence="7" id="KW-0283">Flagellar rotation</keyword>
<keyword evidence="8" id="KW-0472">Membrane</keyword>
<feature type="domain" description="Flagellar motor switch protein FliG N-terminal" evidence="12">
    <location>
        <begin position="7"/>
        <end position="109"/>
    </location>
</feature>
<evidence type="ECO:0000256" key="5">
    <source>
        <dbReference type="ARBA" id="ARBA00022475"/>
    </source>
</evidence>
<dbReference type="Proteomes" id="UP000464507">
    <property type="component" value="Chromosome"/>
</dbReference>
<reference evidence="13 14" key="1">
    <citation type="submission" date="2016-09" db="EMBL/GenBank/DDBJ databases">
        <title>Complete genome sequence of microbes from the polar regions.</title>
        <authorList>
            <person name="Liao L."/>
            <person name="Chen B."/>
        </authorList>
    </citation>
    <scope>NUCLEOTIDE SEQUENCE [LARGE SCALE GENOMIC DNA]</scope>
    <source>
        <strain evidence="13 14">ZS314</strain>
    </source>
</reference>
<evidence type="ECO:0000256" key="3">
    <source>
        <dbReference type="ARBA" id="ARBA00010299"/>
    </source>
</evidence>
<dbReference type="OrthoDB" id="9780302at2"/>
<evidence type="ECO:0000256" key="7">
    <source>
        <dbReference type="ARBA" id="ARBA00022779"/>
    </source>
</evidence>
<dbReference type="GO" id="GO:0006935">
    <property type="term" value="P:chemotaxis"/>
    <property type="evidence" value="ECO:0007669"/>
    <property type="project" value="UniProtKB-KW"/>
</dbReference>
<name>A0A7L5AHR1_9MICO</name>
<comment type="similarity">
    <text evidence="3">Belongs to the FliG family.</text>
</comment>
<dbReference type="InterPro" id="IPR023087">
    <property type="entry name" value="Flg_Motor_Flig_C"/>
</dbReference>
<evidence type="ECO:0000256" key="1">
    <source>
        <dbReference type="ARBA" id="ARBA00004117"/>
    </source>
</evidence>
<dbReference type="KEGG" id="mant:BHD05_02225"/>
<keyword evidence="13" id="KW-0966">Cell projection</keyword>
<feature type="domain" description="Flagellar motor switch protein FliG middle" evidence="11">
    <location>
        <begin position="117"/>
        <end position="183"/>
    </location>
</feature>
<dbReference type="PRINTS" id="PR00954">
    <property type="entry name" value="FLGMOTORFLIG"/>
</dbReference>
<keyword evidence="14" id="KW-1185">Reference proteome</keyword>
<dbReference type="Pfam" id="PF14842">
    <property type="entry name" value="FliG_N"/>
    <property type="match status" value="1"/>
</dbReference>
<dbReference type="Gene3D" id="1.10.220.30">
    <property type="match status" value="3"/>
</dbReference>
<evidence type="ECO:0000256" key="9">
    <source>
        <dbReference type="ARBA" id="ARBA00023143"/>
    </source>
</evidence>
<dbReference type="InterPro" id="IPR000090">
    <property type="entry name" value="Flg_Motor_Flig"/>
</dbReference>
<proteinExistence type="inferred from homology"/>
<keyword evidence="6" id="KW-0145">Chemotaxis</keyword>
<dbReference type="SUPFAM" id="SSF48029">
    <property type="entry name" value="FliG"/>
    <property type="match status" value="2"/>
</dbReference>
<dbReference type="InterPro" id="IPR011002">
    <property type="entry name" value="FliG_a-hlx"/>
</dbReference>
<keyword evidence="13" id="KW-0969">Cilium</keyword>
<dbReference type="GO" id="GO:0005886">
    <property type="term" value="C:plasma membrane"/>
    <property type="evidence" value="ECO:0007669"/>
    <property type="project" value="UniProtKB-SubCell"/>
</dbReference>
<organism evidence="13 14">
    <name type="scientific">Marisediminicola antarctica</name>
    <dbReference type="NCBI Taxonomy" id="674079"/>
    <lineage>
        <taxon>Bacteria</taxon>
        <taxon>Bacillati</taxon>
        <taxon>Actinomycetota</taxon>
        <taxon>Actinomycetes</taxon>
        <taxon>Micrococcales</taxon>
        <taxon>Microbacteriaceae</taxon>
        <taxon>Marisediminicola</taxon>
    </lineage>
</organism>
<dbReference type="GO" id="GO:0003774">
    <property type="term" value="F:cytoskeletal motor activity"/>
    <property type="evidence" value="ECO:0007669"/>
    <property type="project" value="InterPro"/>
</dbReference>
<feature type="domain" description="Flagellar motor switch protein FliG C-terminal" evidence="10">
    <location>
        <begin position="221"/>
        <end position="327"/>
    </location>
</feature>
<evidence type="ECO:0000259" key="11">
    <source>
        <dbReference type="Pfam" id="PF14841"/>
    </source>
</evidence>
<accession>A0A7L5AHR1</accession>
<evidence type="ECO:0000256" key="2">
    <source>
        <dbReference type="ARBA" id="ARBA00004413"/>
    </source>
</evidence>
<evidence type="ECO:0000256" key="6">
    <source>
        <dbReference type="ARBA" id="ARBA00022500"/>
    </source>
</evidence>
<dbReference type="GO" id="GO:0009425">
    <property type="term" value="C:bacterial-type flagellum basal body"/>
    <property type="evidence" value="ECO:0007669"/>
    <property type="project" value="UniProtKB-SubCell"/>
</dbReference>
<dbReference type="PANTHER" id="PTHR30534:SF0">
    <property type="entry name" value="FLAGELLAR MOTOR SWITCH PROTEIN FLIG"/>
    <property type="match status" value="1"/>
</dbReference>
<dbReference type="InterPro" id="IPR032779">
    <property type="entry name" value="FliG_M"/>
</dbReference>
<dbReference type="NCBIfam" id="TIGR00207">
    <property type="entry name" value="fliG"/>
    <property type="match status" value="1"/>
</dbReference>
<keyword evidence="5" id="KW-1003">Cell membrane</keyword>
<gene>
    <name evidence="13" type="ORF">BHD05_02225</name>
</gene>
<keyword evidence="9" id="KW-0975">Bacterial flagellum</keyword>
<dbReference type="AlphaFoldDB" id="A0A7L5AHR1"/>